<evidence type="ECO:0000256" key="7">
    <source>
        <dbReference type="ARBA" id="ARBA00023163"/>
    </source>
</evidence>
<protein>
    <recommendedName>
        <fullName evidence="9">DNA-directed RNA polymerase subunit</fullName>
        <ecNumber evidence="9">2.7.7.6</ecNumber>
    </recommendedName>
</protein>
<dbReference type="InterPro" id="IPR006592">
    <property type="entry name" value="RNA_pol_N"/>
</dbReference>
<dbReference type="EC" id="2.7.7.6" evidence="9"/>
<dbReference type="Pfam" id="PF00623">
    <property type="entry name" value="RNA_pol_Rpb1_2"/>
    <property type="match status" value="2"/>
</dbReference>
<gene>
    <name evidence="11" type="primary">rpoC1</name>
</gene>
<evidence type="ECO:0000256" key="2">
    <source>
        <dbReference type="ARBA" id="ARBA00007207"/>
    </source>
</evidence>
<dbReference type="InterPro" id="IPR044893">
    <property type="entry name" value="RNA_pol_Rpb1_clamp_domain"/>
</dbReference>
<dbReference type="Gene3D" id="1.10.40.90">
    <property type="match status" value="1"/>
</dbReference>
<evidence type="ECO:0000313" key="11">
    <source>
        <dbReference type="EMBL" id="QIZ74328.1"/>
    </source>
</evidence>
<dbReference type="InterPro" id="IPR042102">
    <property type="entry name" value="RNA_pol_Rpb1_3_sf"/>
</dbReference>
<dbReference type="GO" id="GO:0003899">
    <property type="term" value="F:DNA-directed RNA polymerase activity"/>
    <property type="evidence" value="ECO:0007669"/>
    <property type="project" value="UniProtKB-EC"/>
</dbReference>
<dbReference type="SUPFAM" id="SSF64484">
    <property type="entry name" value="beta and beta-prime subunits of DNA dependent RNA-polymerase"/>
    <property type="match status" value="2"/>
</dbReference>
<proteinExistence type="inferred from homology"/>
<comment type="function">
    <text evidence="1 9">DNA-dependent RNA polymerase catalyzes the transcription of DNA into RNA using the four ribonucleoside triphosphates as substrates.</text>
</comment>
<comment type="similarity">
    <text evidence="2">Belongs to the RNA polymerase beta' chain family. RpoC1 subfamily.</text>
</comment>
<dbReference type="PANTHER" id="PTHR19376">
    <property type="entry name" value="DNA-DIRECTED RNA POLYMERASE"/>
    <property type="match status" value="1"/>
</dbReference>
<dbReference type="InterPro" id="IPR045867">
    <property type="entry name" value="DNA-dir_RpoC_beta_prime"/>
</dbReference>
<accession>A0A6H1U602</accession>
<dbReference type="GO" id="GO:0000428">
    <property type="term" value="C:DNA-directed RNA polymerase complex"/>
    <property type="evidence" value="ECO:0007669"/>
    <property type="project" value="UniProtKB-KW"/>
</dbReference>
<dbReference type="SMART" id="SM00663">
    <property type="entry name" value="RPOLA_N"/>
    <property type="match status" value="1"/>
</dbReference>
<evidence type="ECO:0000256" key="1">
    <source>
        <dbReference type="ARBA" id="ARBA00004026"/>
    </source>
</evidence>
<keyword evidence="6 9" id="KW-0548">Nucleotidyltransferase</keyword>
<evidence type="ECO:0000259" key="10">
    <source>
        <dbReference type="SMART" id="SM00663"/>
    </source>
</evidence>
<organism evidence="11">
    <name type="scientific">Uronema sp. FACHB-2429</name>
    <dbReference type="NCBI Taxonomy" id="2725787"/>
    <lineage>
        <taxon>Eukaryota</taxon>
        <taxon>Viridiplantae</taxon>
        <taxon>Chlorophyta</taxon>
        <taxon>core chlorophytes</taxon>
        <taxon>Chlorophyceae</taxon>
        <taxon>OCC clade</taxon>
        <taxon>Chaetophorales</taxon>
        <taxon>Uronemataceae</taxon>
        <taxon>Uronema</taxon>
    </lineage>
</organism>
<dbReference type="EMBL" id="MN659374">
    <property type="protein sequence ID" value="QIZ74328.1"/>
    <property type="molecule type" value="Genomic_DNA"/>
</dbReference>
<keyword evidence="11" id="KW-0150">Chloroplast</keyword>
<evidence type="ECO:0000256" key="4">
    <source>
        <dbReference type="ARBA" id="ARBA00022640"/>
    </source>
</evidence>
<dbReference type="InterPro" id="IPR007066">
    <property type="entry name" value="RNA_pol_Rpb1_3"/>
</dbReference>
<keyword evidence="5 9" id="KW-0808">Transferase</keyword>
<dbReference type="Pfam" id="PF04997">
    <property type="entry name" value="RNA_pol_Rpb1_1"/>
    <property type="match status" value="2"/>
</dbReference>
<dbReference type="GO" id="GO:0003677">
    <property type="term" value="F:DNA binding"/>
    <property type="evidence" value="ECO:0007669"/>
    <property type="project" value="InterPro"/>
</dbReference>
<dbReference type="Pfam" id="PF04983">
    <property type="entry name" value="RNA_pol_Rpb1_3"/>
    <property type="match status" value="1"/>
</dbReference>
<dbReference type="Gene3D" id="4.10.860.120">
    <property type="entry name" value="RNA polymerase II, clamp domain"/>
    <property type="match status" value="1"/>
</dbReference>
<dbReference type="PANTHER" id="PTHR19376:SF54">
    <property type="entry name" value="DNA-DIRECTED RNA POLYMERASE SUBUNIT BETA"/>
    <property type="match status" value="1"/>
</dbReference>
<sequence length="1871" mass="220076">MSFNHITYSRRIFRKTEDFLKKKNHCFKWTNTLVFNEHKKNKNFILNFQYKKKNSFKTFSSVNSNLVIDSNNNYYESFRDSSKFTEIRLITLRLASPDKIRRWAETKLPDGKTLGIVYNANTLHHNTLKPLKGGLFCERIFGPVKDFRCACGIQKEKPLLKESYNRTFCLKCNVEYTWSLKRRYQLGYIKLVSPVTHLWYVKESPSFIAVMLDMKRKTLDSIIYCISTLTIDSSWKPGLTSLGYFRKYQREKLLTKTLGLFLKEKLDLKLKNKKINFLDTKYDKIWRFRNNLGKMFYLNTQSNSRSAIGSTSNLQRVASFYANLFGKFVYYYQTSFKSTLKQKELQRKISWEEFWTLSYTMSKKFINFTRVQDKHQKEKLISISFFAFKFKSRILFLNTLIKNNSFSSRKKEFNSFFESFDKNSSFLNVVSFKLFLYVIMYFFKIFFSVSNSNFAFSSAKNLKDKKNSSKNDIYLQRKNLLLLLVIKLKNILKSWRLFRILNLMNIVSSSYFSNLQKKYNLSKLPSIKTISSLESKDSTSFSHLFELSFSKKIQTLSLLRKSFGFYYTLPVSLIEKTLQTEGFYPEAARASFFQPSEKFSLQERRSNSLDYSSSAQKSTLLNLYQQSYFWYRSRIKSIASFLNVSDHKFLYQKIYEQYSENFKAANVSELPRVSILNRESFQFENDSFLYVEKVFLFLKLFIKYNKKKYNLKDKVKTSIQSSGISRIRSSESNNSPSLEKIKSMNLINLNKKYLYSFLSNRDLLFNNFIKIFRKLNNLKNRNKKSYFSCLDDLAVLKNNKRFEETLPLSSGFKTNFDDLEQNLNPFLKIYLERKLWKNNYFANFWDFSSQNHKFFLNNLQNISFSSTRKTKSKCSFKDDFKSNGVFDLKYEASELDINHLKLKLNNTSLRILFLSDFLKKNLNSIQKIKKCSKDGFSFPRNLLDETNKHNFSFAHFSLLYSLFFKILTFSESKSTKNIEVHIKSVGLNFQKRSQKHLAVICKKLFFLFLKFFKEIKNKHSNSSDGKIKILWNIFLKFIALRNKKVDSCLYGYLVQSKQNLEKIDMQLSTFSDNVFLEVNMSHSLNNFRDRDDSLNFNKIGVIFPFNAFSLNKLLFNQFNLSSSISLWKMSEAKTNLKSENFGKANSFFLQTSFNFLSSLRQDSALRFTGTNKLKKFRINSMKSLLTKNFSYKKNKIRCFKNYWKKIFAKTVFPLKSVNINFFKRVAKDFKFFLSIKKENARGHLFLQQYKFANSKNQNLRFNFNNIYVLSHRFSWVIEEEFLMFLNYMHLSPSPDDIPIPKYAYRLLKFNIFKDPPPILGGALIQKLLAEYNPDESIKIILQLNNILKKVSILLKSCTDFVEKRNLTLKRNYILRRLKYIRSGSYKFSEDFLRELRENNLESKNKNLVQTENSNPSKKLPLNNPIFTEMFTKKNSSFMNSNQSLRINNLKSILKESKPEWMVLSLLPVLPPDLRPIIQIGNGVCSSDLNRLYQKVIYRNERLKRFLKDGTSTNSPQMKFAYRLLQEAVDNLIDNGKGKGAAEIDNRGLPLKSLTELLKGKRGRFRQNLLGKRVDYSGRSVIVVGPKLRLHECGLPKEMALELFMPFIIQKILSSGKASTILGAKKLLRNNMEIAWEFLNNVMRENPVLLNRAPTLHRLGFQAFQPRLVEGKAILLHPLVCPAFNADFDGDQMAVHVPITVEAKLEAWKIMLARNHLLSSSTGDILLGPSQDMVLGCYYLTAKNPKLYQKKSIDLSLSSSTSNFFFNTKRLPLTLQLKNFVFSTIEEVLIAMHYQKISLHSIIWFKWNNKFETHERNHNLLELQINKTGKVMQIFNFYSIRRNSNKDKIETFIQTTPGRIMFHNFMFRNTSI</sequence>
<geneLocation type="chloroplast" evidence="11"/>
<reference evidence="11" key="1">
    <citation type="submission" date="2019-11" db="EMBL/GenBank/DDBJ databases">
        <title>The Chloroplast Genome of the Green Alga Uronema sp.</title>
        <authorList>
            <person name="Liu B."/>
        </authorList>
    </citation>
    <scope>NUCLEOTIDE SEQUENCE</scope>
</reference>
<dbReference type="Gene3D" id="2.40.40.20">
    <property type="match status" value="1"/>
</dbReference>
<keyword evidence="7 9" id="KW-0804">Transcription</keyword>
<evidence type="ECO:0000256" key="8">
    <source>
        <dbReference type="ARBA" id="ARBA00048552"/>
    </source>
</evidence>
<keyword evidence="4 11" id="KW-0934">Plastid</keyword>
<evidence type="ECO:0000256" key="9">
    <source>
        <dbReference type="RuleBase" id="RU004279"/>
    </source>
</evidence>
<dbReference type="InterPro" id="IPR000722">
    <property type="entry name" value="RNA_pol_asu"/>
</dbReference>
<comment type="catalytic activity">
    <reaction evidence="8 9">
        <text>RNA(n) + a ribonucleoside 5'-triphosphate = RNA(n+1) + diphosphate</text>
        <dbReference type="Rhea" id="RHEA:21248"/>
        <dbReference type="Rhea" id="RHEA-COMP:14527"/>
        <dbReference type="Rhea" id="RHEA-COMP:17342"/>
        <dbReference type="ChEBI" id="CHEBI:33019"/>
        <dbReference type="ChEBI" id="CHEBI:61557"/>
        <dbReference type="ChEBI" id="CHEBI:140395"/>
        <dbReference type="EC" id="2.7.7.6"/>
    </reaction>
</comment>
<keyword evidence="3 9" id="KW-0240">DNA-directed RNA polymerase</keyword>
<evidence type="ECO:0000256" key="5">
    <source>
        <dbReference type="ARBA" id="ARBA00022679"/>
    </source>
</evidence>
<evidence type="ECO:0000256" key="6">
    <source>
        <dbReference type="ARBA" id="ARBA00022695"/>
    </source>
</evidence>
<evidence type="ECO:0000256" key="3">
    <source>
        <dbReference type="ARBA" id="ARBA00022478"/>
    </source>
</evidence>
<dbReference type="GO" id="GO:0006351">
    <property type="term" value="P:DNA-templated transcription"/>
    <property type="evidence" value="ECO:0007669"/>
    <property type="project" value="InterPro"/>
</dbReference>
<dbReference type="InterPro" id="IPR007080">
    <property type="entry name" value="RNA_pol_Rpb1_1"/>
</dbReference>
<dbReference type="Gene3D" id="1.10.274.100">
    <property type="entry name" value="RNA polymerase Rpb1, domain 3"/>
    <property type="match status" value="1"/>
</dbReference>
<feature type="domain" description="RNA polymerase N-terminal" evidence="10">
    <location>
        <begin position="1459"/>
        <end position="1740"/>
    </location>
</feature>
<name>A0A6H1U602_9CHLO</name>